<dbReference type="GO" id="GO:0033597">
    <property type="term" value="C:mitotic checkpoint complex"/>
    <property type="evidence" value="ECO:0007669"/>
    <property type="project" value="EnsemblFungi"/>
</dbReference>
<protein>
    <recommendedName>
        <fullName evidence="6">Anaphase-promoting complex subunit 4 WD40 domain-containing protein</fullName>
    </recommendedName>
</protein>
<proteinExistence type="predicted"/>
<dbReference type="HOGENOM" id="CLU_038526_2_0_1"/>
<name>G8ZMH0_TORDE</name>
<evidence type="ECO:0000313" key="5">
    <source>
        <dbReference type="Proteomes" id="UP000005627"/>
    </source>
</evidence>
<evidence type="ECO:0000256" key="1">
    <source>
        <dbReference type="ARBA" id="ARBA00022574"/>
    </source>
</evidence>
<keyword evidence="5" id="KW-1185">Reference proteome</keyword>
<accession>G8ZMH0</accession>
<dbReference type="GeneID" id="11502766"/>
<evidence type="ECO:0008006" key="6">
    <source>
        <dbReference type="Google" id="ProtNLM"/>
    </source>
</evidence>
<dbReference type="FunCoup" id="G8ZMH0">
    <property type="interactions" value="318"/>
</dbReference>
<dbReference type="InterPro" id="IPR036322">
    <property type="entry name" value="WD40_repeat_dom_sf"/>
</dbReference>
<dbReference type="SMART" id="SM00320">
    <property type="entry name" value="WD40"/>
    <property type="match status" value="3"/>
</dbReference>
<dbReference type="PROSITE" id="PS50294">
    <property type="entry name" value="WD_REPEATS_REGION"/>
    <property type="match status" value="1"/>
</dbReference>
<dbReference type="STRING" id="1076872.G8ZMH0"/>
<evidence type="ECO:0000256" key="2">
    <source>
        <dbReference type="ARBA" id="ARBA00022737"/>
    </source>
</evidence>
<dbReference type="KEGG" id="tdl:TDEL_0A04820"/>
<dbReference type="GO" id="GO:0000776">
    <property type="term" value="C:kinetochore"/>
    <property type="evidence" value="ECO:0007669"/>
    <property type="project" value="EnsemblFungi"/>
</dbReference>
<dbReference type="SUPFAM" id="SSF50978">
    <property type="entry name" value="WD40 repeat-like"/>
    <property type="match status" value="1"/>
</dbReference>
<sequence length="326" mass="36805">MARHQVVEVAQCPRDYVSEVLLLEDRRQIIVTSWDGLLTVYDYEVEHRTVSLNSRLRHECALLACCYVDTFHGRQIYVSSVQGEVLQVDLESEGFIPVKNNYATLGIPCISDFQGQLICGSWDGTLQVVDCETNCVVLQERLSDGLKVISMDVDNERMVIATSRNKVRLFELPLRPKDKGTEVESGLKYQARKVKLTPQGDGYVCSSLDGRVAVEYLEDESRKFAFRCHRLNLVDTSMVFPVNALSFRPNSNVLYTGGSDGSVSCWNLTSRKKVEQLPKFNENSVVQLACNEQVLCVATSDDSFKTNATKDETFELQPSRLYIVFL</sequence>
<dbReference type="Gene3D" id="2.130.10.10">
    <property type="entry name" value="YVTN repeat-like/Quinoprotein amine dehydrogenase"/>
    <property type="match status" value="1"/>
</dbReference>
<dbReference type="PANTHER" id="PTHR10971">
    <property type="entry name" value="MRNA EXPORT FACTOR AND BUB3"/>
    <property type="match status" value="1"/>
</dbReference>
<dbReference type="InterPro" id="IPR001680">
    <property type="entry name" value="WD40_rpt"/>
</dbReference>
<dbReference type="EMBL" id="HE616742">
    <property type="protein sequence ID" value="CCE89814.1"/>
    <property type="molecule type" value="Genomic_DNA"/>
</dbReference>
<dbReference type="GO" id="GO:1990298">
    <property type="term" value="C:bub1-bub3 complex"/>
    <property type="evidence" value="ECO:0007669"/>
    <property type="project" value="EnsemblFungi"/>
</dbReference>
<reference evidence="4 5" key="1">
    <citation type="journal article" date="2011" name="Proc. Natl. Acad. Sci. U.S.A.">
        <title>Evolutionary erosion of yeast sex chromosomes by mating-type switching accidents.</title>
        <authorList>
            <person name="Gordon J.L."/>
            <person name="Armisen D."/>
            <person name="Proux-Wera E."/>
            <person name="Oheigeartaigh S.S."/>
            <person name="Byrne K.P."/>
            <person name="Wolfe K.H."/>
        </authorList>
    </citation>
    <scope>NUCLEOTIDE SEQUENCE [LARGE SCALE GENOMIC DNA]</scope>
    <source>
        <strain evidence="5">ATCC 10662 / CBS 1146 / NBRC 0425 / NCYC 2629 / NRRL Y-866</strain>
    </source>
</reference>
<evidence type="ECO:0000256" key="3">
    <source>
        <dbReference type="PROSITE-ProRule" id="PRU00221"/>
    </source>
</evidence>
<gene>
    <name evidence="4" type="primary">TDEL0A04820</name>
    <name evidence="4" type="ORF">TDEL_0A04820</name>
</gene>
<keyword evidence="1 3" id="KW-0853">WD repeat</keyword>
<dbReference type="AlphaFoldDB" id="G8ZMH0"/>
<feature type="repeat" description="WD" evidence="3">
    <location>
        <begin position="242"/>
        <end position="276"/>
    </location>
</feature>
<dbReference type="PROSITE" id="PS50082">
    <property type="entry name" value="WD_REPEATS_2"/>
    <property type="match status" value="1"/>
</dbReference>
<organism evidence="4 5">
    <name type="scientific">Torulaspora delbrueckii</name>
    <name type="common">Yeast</name>
    <name type="synonym">Candida colliculosa</name>
    <dbReference type="NCBI Taxonomy" id="4950"/>
    <lineage>
        <taxon>Eukaryota</taxon>
        <taxon>Fungi</taxon>
        <taxon>Dikarya</taxon>
        <taxon>Ascomycota</taxon>
        <taxon>Saccharomycotina</taxon>
        <taxon>Saccharomycetes</taxon>
        <taxon>Saccharomycetales</taxon>
        <taxon>Saccharomycetaceae</taxon>
        <taxon>Torulaspora</taxon>
    </lineage>
</organism>
<keyword evidence="2" id="KW-0677">Repeat</keyword>
<dbReference type="InParanoid" id="G8ZMH0"/>
<dbReference type="GO" id="GO:0044774">
    <property type="term" value="P:mitotic DNA integrity checkpoint signaling"/>
    <property type="evidence" value="ECO:0007669"/>
    <property type="project" value="EnsemblFungi"/>
</dbReference>
<dbReference type="Pfam" id="PF00400">
    <property type="entry name" value="WD40"/>
    <property type="match status" value="1"/>
</dbReference>
<dbReference type="eggNOG" id="KOG1036">
    <property type="taxonomic scope" value="Eukaryota"/>
</dbReference>
<evidence type="ECO:0000313" key="4">
    <source>
        <dbReference type="EMBL" id="CCE89814.1"/>
    </source>
</evidence>
<dbReference type="GO" id="GO:0007094">
    <property type="term" value="P:mitotic spindle assembly checkpoint signaling"/>
    <property type="evidence" value="ECO:0007669"/>
    <property type="project" value="EnsemblFungi"/>
</dbReference>
<dbReference type="Proteomes" id="UP000005627">
    <property type="component" value="Chromosome 1"/>
</dbReference>
<dbReference type="InterPro" id="IPR015943">
    <property type="entry name" value="WD40/YVTN_repeat-like_dom_sf"/>
</dbReference>
<dbReference type="OrthoDB" id="10262475at2759"/>
<dbReference type="RefSeq" id="XP_003679025.1">
    <property type="nucleotide sequence ID" value="XM_003678977.1"/>
</dbReference>
<dbReference type="GO" id="GO:0043130">
    <property type="term" value="F:ubiquitin binding"/>
    <property type="evidence" value="ECO:0007669"/>
    <property type="project" value="EnsemblFungi"/>
</dbReference>
<dbReference type="GO" id="GO:1902499">
    <property type="term" value="P:positive regulation of protein autoubiquitination"/>
    <property type="evidence" value="ECO:0007669"/>
    <property type="project" value="EnsemblFungi"/>
</dbReference>